<evidence type="ECO:0000256" key="6">
    <source>
        <dbReference type="ARBA" id="ARBA00022803"/>
    </source>
</evidence>
<keyword evidence="9" id="KW-0206">Cytoskeleton</keyword>
<evidence type="ECO:0000313" key="13">
    <source>
        <dbReference type="Proteomes" id="UP000000787"/>
    </source>
</evidence>
<dbReference type="InterPro" id="IPR011990">
    <property type="entry name" value="TPR-like_helical_dom_sf"/>
</dbReference>
<evidence type="ECO:0000313" key="12">
    <source>
        <dbReference type="EMBL" id="ABX05795.1"/>
    </source>
</evidence>
<keyword evidence="6 10" id="KW-0802">TPR repeat</keyword>
<dbReference type="SUPFAM" id="SSF48452">
    <property type="entry name" value="TPR-like"/>
    <property type="match status" value="2"/>
</dbReference>
<dbReference type="PROSITE" id="PS50005">
    <property type="entry name" value="TPR"/>
    <property type="match status" value="1"/>
</dbReference>
<dbReference type="GO" id="GO:0005737">
    <property type="term" value="C:cytoplasm"/>
    <property type="evidence" value="ECO:0007669"/>
    <property type="project" value="TreeGrafter"/>
</dbReference>
<organism evidence="12 13">
    <name type="scientific">Herpetosiphon aurantiacus (strain ATCC 23779 / DSM 785 / 114-95)</name>
    <dbReference type="NCBI Taxonomy" id="316274"/>
    <lineage>
        <taxon>Bacteria</taxon>
        <taxon>Bacillati</taxon>
        <taxon>Chloroflexota</taxon>
        <taxon>Chloroflexia</taxon>
        <taxon>Herpetosiphonales</taxon>
        <taxon>Herpetosiphonaceae</taxon>
        <taxon>Herpetosiphon</taxon>
    </lineage>
</organism>
<keyword evidence="4" id="KW-0493">Microtubule</keyword>
<dbReference type="eggNOG" id="COG0457">
    <property type="taxonomic scope" value="Bacteria"/>
</dbReference>
<dbReference type="PANTHER" id="PTHR45783:SF3">
    <property type="entry name" value="KINESIN LIGHT CHAIN"/>
    <property type="match status" value="1"/>
</dbReference>
<dbReference type="AlphaFoldDB" id="A9B602"/>
<dbReference type="eggNOG" id="COG3903">
    <property type="taxonomic scope" value="Bacteria"/>
</dbReference>
<accession>A9B602</accession>
<keyword evidence="13" id="KW-1185">Reference proteome</keyword>
<comment type="subcellular location">
    <subcellularLocation>
        <location evidence="1">Cytoplasm</location>
        <location evidence="1">Cytoskeleton</location>
    </subcellularLocation>
</comment>
<evidence type="ECO:0000256" key="4">
    <source>
        <dbReference type="ARBA" id="ARBA00022701"/>
    </source>
</evidence>
<dbReference type="SUPFAM" id="SSF52540">
    <property type="entry name" value="P-loop containing nucleoside triphosphate hydrolases"/>
    <property type="match status" value="1"/>
</dbReference>
<keyword evidence="8" id="KW-0505">Motor protein</keyword>
<dbReference type="InterPro" id="IPR002151">
    <property type="entry name" value="Kinesin_light"/>
</dbReference>
<dbReference type="STRING" id="316274.Haur_3158"/>
<dbReference type="PANTHER" id="PTHR45783">
    <property type="entry name" value="KINESIN LIGHT CHAIN"/>
    <property type="match status" value="1"/>
</dbReference>
<proteinExistence type="inferred from homology"/>
<dbReference type="Gene3D" id="1.25.40.10">
    <property type="entry name" value="Tetratricopeptide repeat domain"/>
    <property type="match status" value="2"/>
</dbReference>
<keyword evidence="7" id="KW-0175">Coiled coil</keyword>
<dbReference type="InterPro" id="IPR027417">
    <property type="entry name" value="P-loop_NTPase"/>
</dbReference>
<sequence length="814" mass="88674">MEMPALIGLLVDAVLAVSPAADRLTIEAAFGAMLAGKPTLLDDAPLSLLIDQSSAQSHATIVYAGQTIAVELAEPLDPLVVALAAVASLPLTTVPAPRADQPAASRLPFESSSTFVGREQELLALAAALSHAQPTIVLPAVATGLGGIGKTSLVTEFAYRYGSYFHGGVFWINCADPEQVENQIAACAEALAIDPTGLTLDAQVQHVLAAWQAPLPRLLIFDNCEDPVILERWMPTLGGCRVLVTARNQLATMSAIRLGVLAPAESRALLQQLCPRLTTAEAEAIAADLGHLPLALQLAGSYLNTYDQQSVAQYRQDLAVTHHSLKGGAGLPSPTRHEQDVEATFMLSLHQFDSANALEMLALDMLDGAAWCAPGVPIPRQLVLDFVPDETNAETALAALQLLEQRGLIDGSEALVVHRLLAQVVQVHRGSAQIRELAEYRINEHAVRISATRVPKQMLPLEPHLRHVTVRALAREDERVARLCNSLGYWEHLRGVYGEAERWYERGLAIMQKVLGPEHQNTARMMNNLAGIRLEQMRYAEAQALYEQVLGIWNVTFGPEHPDTARCMNNLASALGRQGQNAEALAMLEQALVVWEAALGPEHPDTAISINNLAVALEREGRYAESQVLQERALKVWKKTLGPEHPDTAASLNSLARLLEHQGKYSQALPFYQQALAIRETALGPEHPDVASSLNDLAGLLIEQKRYTDAQALYERALTIRELVFGPEHADTITAMANLAVALERRGQYREALELHAQALTISRKVFGDNHQTSQRIRASHARTVQAIQEAFDQSAAKRSSGKHTNDDHVKQWK</sequence>
<dbReference type="HOGENOM" id="CLU_000288_125_8_0"/>
<evidence type="ECO:0000256" key="10">
    <source>
        <dbReference type="PROSITE-ProRule" id="PRU00339"/>
    </source>
</evidence>
<dbReference type="EMBL" id="CP000875">
    <property type="protein sequence ID" value="ABX05795.1"/>
    <property type="molecule type" value="Genomic_DNA"/>
</dbReference>
<dbReference type="InterPro" id="IPR019734">
    <property type="entry name" value="TPR_rpt"/>
</dbReference>
<reference evidence="12 13" key="1">
    <citation type="journal article" date="2011" name="Stand. Genomic Sci.">
        <title>Complete genome sequence of the filamentous gliding predatory bacterium Herpetosiphon aurantiacus type strain (114-95(T)).</title>
        <authorList>
            <person name="Kiss H."/>
            <person name="Nett M."/>
            <person name="Domin N."/>
            <person name="Martin K."/>
            <person name="Maresca J.A."/>
            <person name="Copeland A."/>
            <person name="Lapidus A."/>
            <person name="Lucas S."/>
            <person name="Berry K.W."/>
            <person name="Glavina Del Rio T."/>
            <person name="Dalin E."/>
            <person name="Tice H."/>
            <person name="Pitluck S."/>
            <person name="Richardson P."/>
            <person name="Bruce D."/>
            <person name="Goodwin L."/>
            <person name="Han C."/>
            <person name="Detter J.C."/>
            <person name="Schmutz J."/>
            <person name="Brettin T."/>
            <person name="Land M."/>
            <person name="Hauser L."/>
            <person name="Kyrpides N.C."/>
            <person name="Ivanova N."/>
            <person name="Goker M."/>
            <person name="Woyke T."/>
            <person name="Klenk H.P."/>
            <person name="Bryant D.A."/>
        </authorList>
    </citation>
    <scope>NUCLEOTIDE SEQUENCE [LARGE SCALE GENOMIC DNA]</scope>
    <source>
        <strain evidence="13">ATCC 23779 / DSM 785 / 114-95</strain>
    </source>
</reference>
<protein>
    <submittedName>
        <fullName evidence="12">Tetratricopeptide TPR_2 repeat protein</fullName>
    </submittedName>
</protein>
<feature type="compositionally biased region" description="Basic and acidic residues" evidence="11">
    <location>
        <begin position="804"/>
        <end position="814"/>
    </location>
</feature>
<evidence type="ECO:0000256" key="9">
    <source>
        <dbReference type="ARBA" id="ARBA00023212"/>
    </source>
</evidence>
<dbReference type="Pfam" id="PF13424">
    <property type="entry name" value="TPR_12"/>
    <property type="match status" value="3"/>
</dbReference>
<feature type="region of interest" description="Disordered" evidence="11">
    <location>
        <begin position="792"/>
        <end position="814"/>
    </location>
</feature>
<dbReference type="SMART" id="SM00028">
    <property type="entry name" value="TPR"/>
    <property type="match status" value="7"/>
</dbReference>
<evidence type="ECO:0000256" key="1">
    <source>
        <dbReference type="ARBA" id="ARBA00004245"/>
    </source>
</evidence>
<dbReference type="GO" id="GO:0005874">
    <property type="term" value="C:microtubule"/>
    <property type="evidence" value="ECO:0007669"/>
    <property type="project" value="UniProtKB-KW"/>
</dbReference>
<evidence type="ECO:0000256" key="7">
    <source>
        <dbReference type="ARBA" id="ARBA00023054"/>
    </source>
</evidence>
<evidence type="ECO:0000256" key="2">
    <source>
        <dbReference type="ARBA" id="ARBA00009622"/>
    </source>
</evidence>
<evidence type="ECO:0000256" key="11">
    <source>
        <dbReference type="SAM" id="MobiDB-lite"/>
    </source>
</evidence>
<dbReference type="Proteomes" id="UP000000787">
    <property type="component" value="Chromosome"/>
</dbReference>
<dbReference type="KEGG" id="hau:Haur_3158"/>
<evidence type="ECO:0000256" key="3">
    <source>
        <dbReference type="ARBA" id="ARBA00022490"/>
    </source>
</evidence>
<keyword evidence="3" id="KW-0963">Cytoplasm</keyword>
<keyword evidence="5" id="KW-0677">Repeat</keyword>
<dbReference type="GO" id="GO:0007018">
    <property type="term" value="P:microtubule-based movement"/>
    <property type="evidence" value="ECO:0007669"/>
    <property type="project" value="TreeGrafter"/>
</dbReference>
<evidence type="ECO:0000256" key="5">
    <source>
        <dbReference type="ARBA" id="ARBA00022737"/>
    </source>
</evidence>
<dbReference type="GO" id="GO:0019894">
    <property type="term" value="F:kinesin binding"/>
    <property type="evidence" value="ECO:0007669"/>
    <property type="project" value="TreeGrafter"/>
</dbReference>
<dbReference type="InParanoid" id="A9B602"/>
<dbReference type="Pfam" id="PF13374">
    <property type="entry name" value="TPR_10"/>
    <property type="match status" value="1"/>
</dbReference>
<gene>
    <name evidence="12" type="ordered locus">Haur_3158</name>
</gene>
<name>A9B602_HERA2</name>
<dbReference type="PRINTS" id="PR00381">
    <property type="entry name" value="KINESINLIGHT"/>
</dbReference>
<evidence type="ECO:0000256" key="8">
    <source>
        <dbReference type="ARBA" id="ARBA00023175"/>
    </source>
</evidence>
<dbReference type="Gene3D" id="3.40.50.300">
    <property type="entry name" value="P-loop containing nucleotide triphosphate hydrolases"/>
    <property type="match status" value="1"/>
</dbReference>
<feature type="repeat" description="TPR" evidence="10">
    <location>
        <begin position="649"/>
        <end position="682"/>
    </location>
</feature>
<comment type="similarity">
    <text evidence="2">Belongs to the kinesin light chain family.</text>
</comment>
<dbReference type="GO" id="GO:0005871">
    <property type="term" value="C:kinesin complex"/>
    <property type="evidence" value="ECO:0007669"/>
    <property type="project" value="InterPro"/>
</dbReference>
<dbReference type="BioCyc" id="HAUR316274:GHYA-3190-MONOMER"/>